<reference evidence="2" key="1">
    <citation type="submission" date="2015-08" db="EMBL/GenBank/DDBJ databases">
        <title>Genome sequence of the strict anaerobe Clostridium homopropionicum LuHBu1 (DSM 5847T).</title>
        <authorList>
            <person name="Poehlein A."/>
            <person name="Beck M."/>
            <person name="Schiel-Bengelsdorf B."/>
            <person name="Bengelsdorf F.R."/>
            <person name="Daniel R."/>
            <person name="Duerre P."/>
        </authorList>
    </citation>
    <scope>NUCLEOTIDE SEQUENCE [LARGE SCALE GENOMIC DNA]</scope>
    <source>
        <strain evidence="2">DSM 5847</strain>
    </source>
</reference>
<dbReference type="Pfam" id="PF09388">
    <property type="entry name" value="SpoOE-like"/>
    <property type="match status" value="1"/>
</dbReference>
<dbReference type="PATRIC" id="fig|1121318.3.peg.23"/>
<dbReference type="SUPFAM" id="SSF140500">
    <property type="entry name" value="BAS1536-like"/>
    <property type="match status" value="1"/>
</dbReference>
<dbReference type="Gene3D" id="4.10.280.10">
    <property type="entry name" value="Helix-loop-helix DNA-binding domain"/>
    <property type="match status" value="1"/>
</dbReference>
<comment type="caution">
    <text evidence="1">The sequence shown here is derived from an EMBL/GenBank/DDBJ whole genome shotgun (WGS) entry which is preliminary data.</text>
</comment>
<dbReference type="InterPro" id="IPR037208">
    <property type="entry name" value="Spo0E-like_sf"/>
</dbReference>
<organism evidence="1 2">
    <name type="scientific">Clostridium homopropionicum DSM 5847</name>
    <dbReference type="NCBI Taxonomy" id="1121318"/>
    <lineage>
        <taxon>Bacteria</taxon>
        <taxon>Bacillati</taxon>
        <taxon>Bacillota</taxon>
        <taxon>Clostridia</taxon>
        <taxon>Eubacteriales</taxon>
        <taxon>Clostridiaceae</taxon>
        <taxon>Clostridium</taxon>
    </lineage>
</organism>
<proteinExistence type="predicted"/>
<dbReference type="GO" id="GO:0043937">
    <property type="term" value="P:regulation of sporulation"/>
    <property type="evidence" value="ECO:0007669"/>
    <property type="project" value="InterPro"/>
</dbReference>
<evidence type="ECO:0000313" key="1">
    <source>
        <dbReference type="EMBL" id="KOA21353.1"/>
    </source>
</evidence>
<dbReference type="RefSeq" id="WP_052219643.1">
    <property type="nucleotide sequence ID" value="NZ_LHUR01000005.1"/>
</dbReference>
<dbReference type="GO" id="GO:0046983">
    <property type="term" value="F:protein dimerization activity"/>
    <property type="evidence" value="ECO:0007669"/>
    <property type="project" value="InterPro"/>
</dbReference>
<evidence type="ECO:0000313" key="2">
    <source>
        <dbReference type="Proteomes" id="UP000037043"/>
    </source>
</evidence>
<gene>
    <name evidence="1" type="ORF">CLHOM_00240</name>
</gene>
<accession>A0A0L6ZEZ8</accession>
<dbReference type="InterPro" id="IPR018540">
    <property type="entry name" value="Spo0E-like"/>
</dbReference>
<dbReference type="InterPro" id="IPR036638">
    <property type="entry name" value="HLH_DNA-bd_sf"/>
</dbReference>
<keyword evidence="2" id="KW-1185">Reference proteome</keyword>
<dbReference type="Proteomes" id="UP000037043">
    <property type="component" value="Unassembled WGS sequence"/>
</dbReference>
<name>A0A0L6ZEZ8_9CLOT</name>
<dbReference type="AlphaFoldDB" id="A0A0L6ZEZ8"/>
<protein>
    <submittedName>
        <fullName evidence="1">Spo0E like sporulation regulatory protein</fullName>
    </submittedName>
</protein>
<dbReference type="EMBL" id="LHUR01000005">
    <property type="protein sequence ID" value="KOA21353.1"/>
    <property type="molecule type" value="Genomic_DNA"/>
</dbReference>
<sequence length="63" mass="7327">MSNKLDALYGKITHTRTVLHALLNYNSPTDDRVLDCSRHLDMLLNKYEQVKMEILNSDHKEAI</sequence>